<feature type="region of interest" description="Disordered" evidence="1">
    <location>
        <begin position="283"/>
        <end position="449"/>
    </location>
</feature>
<dbReference type="SMART" id="SM01244">
    <property type="entry name" value="IRS"/>
    <property type="match status" value="1"/>
</dbReference>
<dbReference type="PANTHER" id="PTHR21258">
    <property type="entry name" value="DOCKING PROTEIN RELATED"/>
    <property type="match status" value="1"/>
</dbReference>
<dbReference type="SMART" id="SM00310">
    <property type="entry name" value="PTBI"/>
    <property type="match status" value="1"/>
</dbReference>
<feature type="compositionally biased region" description="Basic and acidic residues" evidence="1">
    <location>
        <begin position="739"/>
        <end position="751"/>
    </location>
</feature>
<organism evidence="3 4">
    <name type="scientific">Elysia marginata</name>
    <dbReference type="NCBI Taxonomy" id="1093978"/>
    <lineage>
        <taxon>Eukaryota</taxon>
        <taxon>Metazoa</taxon>
        <taxon>Spiralia</taxon>
        <taxon>Lophotrochozoa</taxon>
        <taxon>Mollusca</taxon>
        <taxon>Gastropoda</taxon>
        <taxon>Heterobranchia</taxon>
        <taxon>Euthyneura</taxon>
        <taxon>Panpulmonata</taxon>
        <taxon>Sacoglossa</taxon>
        <taxon>Placobranchoidea</taxon>
        <taxon>Plakobranchidae</taxon>
        <taxon>Elysia</taxon>
    </lineage>
</organism>
<feature type="compositionally biased region" description="Basic and acidic residues" evidence="1">
    <location>
        <begin position="391"/>
        <end position="409"/>
    </location>
</feature>
<protein>
    <recommendedName>
        <fullName evidence="2">IRS-type PTB domain-containing protein</fullName>
    </recommendedName>
</protein>
<evidence type="ECO:0000313" key="4">
    <source>
        <dbReference type="Proteomes" id="UP000762676"/>
    </source>
</evidence>
<feature type="region of interest" description="Disordered" evidence="1">
    <location>
        <begin position="964"/>
        <end position="1121"/>
    </location>
</feature>
<dbReference type="GO" id="GO:0007169">
    <property type="term" value="P:cell surface receptor protein tyrosine kinase signaling pathway"/>
    <property type="evidence" value="ECO:0007669"/>
    <property type="project" value="TreeGrafter"/>
</dbReference>
<dbReference type="EMBL" id="BMAT01001912">
    <property type="protein sequence ID" value="GFR95268.1"/>
    <property type="molecule type" value="Genomic_DNA"/>
</dbReference>
<feature type="compositionally biased region" description="Low complexity" evidence="1">
    <location>
        <begin position="1102"/>
        <end position="1121"/>
    </location>
</feature>
<dbReference type="GO" id="GO:0005737">
    <property type="term" value="C:cytoplasm"/>
    <property type="evidence" value="ECO:0007669"/>
    <property type="project" value="TreeGrafter"/>
</dbReference>
<dbReference type="Pfam" id="PF02174">
    <property type="entry name" value="IRS"/>
    <property type="match status" value="1"/>
</dbReference>
<feature type="compositionally biased region" description="Basic and acidic residues" evidence="1">
    <location>
        <begin position="1075"/>
        <end position="1101"/>
    </location>
</feature>
<keyword evidence="4" id="KW-1185">Reference proteome</keyword>
<feature type="region of interest" description="Disordered" evidence="1">
    <location>
        <begin position="676"/>
        <end position="768"/>
    </location>
</feature>
<proteinExistence type="predicted"/>
<evidence type="ECO:0000256" key="1">
    <source>
        <dbReference type="SAM" id="MobiDB-lite"/>
    </source>
</evidence>
<feature type="compositionally biased region" description="Basic and acidic residues" evidence="1">
    <location>
        <begin position="352"/>
        <end position="370"/>
    </location>
</feature>
<feature type="compositionally biased region" description="Low complexity" evidence="1">
    <location>
        <begin position="1060"/>
        <end position="1073"/>
    </location>
</feature>
<feature type="compositionally biased region" description="Polar residues" evidence="1">
    <location>
        <begin position="1170"/>
        <end position="1180"/>
    </location>
</feature>
<feature type="compositionally biased region" description="Low complexity" evidence="1">
    <location>
        <begin position="1343"/>
        <end position="1361"/>
    </location>
</feature>
<feature type="region of interest" description="Disordered" evidence="1">
    <location>
        <begin position="795"/>
        <end position="890"/>
    </location>
</feature>
<dbReference type="Gene3D" id="2.30.29.30">
    <property type="entry name" value="Pleckstrin-homology domain (PH domain)/Phosphotyrosine-binding domain (PTB)"/>
    <property type="match status" value="2"/>
</dbReference>
<dbReference type="InterPro" id="IPR002404">
    <property type="entry name" value="IRS_PTB"/>
</dbReference>
<feature type="compositionally biased region" description="Low complexity" evidence="1">
    <location>
        <begin position="1387"/>
        <end position="1407"/>
    </location>
</feature>
<feature type="compositionally biased region" description="Low complexity" evidence="1">
    <location>
        <begin position="317"/>
        <end position="331"/>
    </location>
</feature>
<feature type="compositionally biased region" description="Polar residues" evidence="1">
    <location>
        <begin position="1050"/>
        <end position="1059"/>
    </location>
</feature>
<feature type="compositionally biased region" description="Low complexity" evidence="1">
    <location>
        <begin position="1323"/>
        <end position="1335"/>
    </location>
</feature>
<feature type="compositionally biased region" description="Low complexity" evidence="1">
    <location>
        <begin position="599"/>
        <end position="617"/>
    </location>
</feature>
<dbReference type="Proteomes" id="UP000762676">
    <property type="component" value="Unassembled WGS sequence"/>
</dbReference>
<feature type="compositionally biased region" description="Low complexity" evidence="1">
    <location>
        <begin position="719"/>
        <end position="734"/>
    </location>
</feature>
<dbReference type="PANTHER" id="PTHR21258:SF56">
    <property type="entry name" value="IRS-TYPE PTB DOMAIN-CONTAINING PROTEIN"/>
    <property type="match status" value="1"/>
</dbReference>
<feature type="region of interest" description="Disordered" evidence="1">
    <location>
        <begin position="585"/>
        <end position="663"/>
    </location>
</feature>
<name>A0AAV4HE00_9GAST</name>
<feature type="compositionally biased region" description="Polar residues" evidence="1">
    <location>
        <begin position="821"/>
        <end position="830"/>
    </location>
</feature>
<feature type="compositionally biased region" description="Polar residues" evidence="1">
    <location>
        <begin position="1252"/>
        <end position="1271"/>
    </location>
</feature>
<feature type="compositionally biased region" description="Low complexity" evidence="1">
    <location>
        <begin position="410"/>
        <end position="440"/>
    </location>
</feature>
<evidence type="ECO:0000259" key="2">
    <source>
        <dbReference type="SMART" id="SM00310"/>
    </source>
</evidence>
<comment type="caution">
    <text evidence="3">The sequence shown here is derived from an EMBL/GenBank/DDBJ whole genome shotgun (WGS) entry which is preliminary data.</text>
</comment>
<feature type="compositionally biased region" description="Low complexity" evidence="1">
    <location>
        <begin position="1181"/>
        <end position="1192"/>
    </location>
</feature>
<gene>
    <name evidence="3" type="ORF">ElyMa_000939500</name>
</gene>
<dbReference type="InterPro" id="IPR011993">
    <property type="entry name" value="PH-like_dom_sf"/>
</dbReference>
<feature type="compositionally biased region" description="Polar residues" evidence="1">
    <location>
        <begin position="1278"/>
        <end position="1317"/>
    </location>
</feature>
<feature type="compositionally biased region" description="Low complexity" evidence="1">
    <location>
        <begin position="872"/>
        <end position="884"/>
    </location>
</feature>
<feature type="region of interest" description="Disordered" evidence="1">
    <location>
        <begin position="1138"/>
        <end position="1407"/>
    </location>
</feature>
<sequence length="1407" mass="153168">MEDDDDYIYQGDILKLSESKKRLIGSKSDTWKPKYLITRKKSDKLVLEYHKRKPKVSKRSEKTLTDSFELTPTYKVEKLRNARGRSFVCEITSPDFHIFLSADSEKDIDVLVFLLQSQIRLRNDVKKDVIVVTPEDTESQQRIGAKGSNCVLHASPWGLTLALESTRSLLAQWPLKSIRYYETSGRGNFNIEAGRVAPMGEGLFQFKTQPGDDDFLYDLVDSYIINTLDRVKPTQRGTAEEIEEYIREHDSLYTLTTLSLCTPKVPAIKRALWINWNISIPPSDGENVGVGTPRSARSRRPESSQTASAMGPQPSPSLSARSGQSTQSSSLVINLERPEDSLDSRGNSLDSRTSRSSEDSWAGRHNRVSERPPPLPSRSGGVPRRSRRRDHSIPRKVDVVSQQQHHEDSQSVSSSSQGIPSSPRLSISSTLSAAALSTGSPRRHSNPSAVLHKIENSDSHIMDSLSINTNISNSISSNASSSSSQHTEFYHLSSPNMKVRVSKSPMVTRNPNKVGRAEYLMSLSQSGVKSPTSPSLSTHSSILGDQGEQTWAMAASRPLAEDEHQDALDYLDAVARASQQKYGFYPNQQGSMERHWSRTSRQVSSDQSSLSGTDSPSAGGGNSRKTAGGYVNLPNSSSSGAALSPPREIIHTRQRSAPEAMLDITSLGDTSFISQSSVEDQSLVPPPLAPKHSRQHSADELARPGFLDLDPSVQIRPKSAGSRRSGTTRSGDSSVASASEERSPAEQEAARRQLKGFSSPEEGVRGSIGSSVADWMVSASCEDLSDHMRTVIYDRSDSEFQDQGNTYAEIDSDPNDESRKQVSSSVGSNKTAEKPPLPFTGLKKFQSNTDYSRDRSKSFGYINIPNAPAPTSSSSSGSNSKPQSTAPSAHLIRKMVNARNKQETLRKSLSNPNFLNLGSKEHLFTHKSAGVPGGNGRLAPVQKQKSRSFGSLFFPALRKALSRESLGGGRGRSVTPERRNSAGRSTTPDGRRSRSFSFRRRNSEGGNSRASSLRRRDSFHGPGEMTIRGIRMTARSRSFRRVRGAKSEEVLSNSDSKTQSSETAATNTTNASEESSDRKTSSSEASQRKESSSTNVVRERSSAAAVVSRPSSSSESEGPGSAVSTLVYTTLSFAHLPPVPHPDVPPPLPARRKSGPETLPPEFLDKESKPSSNNAGSNYMNLRRNSRNANSRKGNPSLASQQQNTTGPSTEDPDEAKPKLPRVSDIVAKIEDTANNNNPSAKNSQEDRRSKMNSSSQGYQPDTVGLRNSPSKPKYVSQRGSVQDHNNSAMRPSIRTNSGGYFRSETANSSQVPVESKQSVKDSSSGQGRSRASQRTTRSEVIQQSGSNRSSQAQSSLSNQGTGSGKSNQKLTPFQPIPYKRQTNGISSVKPPSRSSFTSSSAGASSK</sequence>
<feature type="compositionally biased region" description="Polar residues" evidence="1">
    <location>
        <begin position="1193"/>
        <end position="1209"/>
    </location>
</feature>
<feature type="domain" description="IRS-type PTB" evidence="2">
    <location>
        <begin position="126"/>
        <end position="229"/>
    </location>
</feature>
<evidence type="ECO:0000313" key="3">
    <source>
        <dbReference type="EMBL" id="GFR95268.1"/>
    </source>
</evidence>
<dbReference type="InterPro" id="IPR050996">
    <property type="entry name" value="Docking_Protein_DOK"/>
</dbReference>
<reference evidence="3 4" key="1">
    <citation type="journal article" date="2021" name="Elife">
        <title>Chloroplast acquisition without the gene transfer in kleptoplastic sea slugs, Plakobranchus ocellatus.</title>
        <authorList>
            <person name="Maeda T."/>
            <person name="Takahashi S."/>
            <person name="Yoshida T."/>
            <person name="Shimamura S."/>
            <person name="Takaki Y."/>
            <person name="Nagai Y."/>
            <person name="Toyoda A."/>
            <person name="Suzuki Y."/>
            <person name="Arimoto A."/>
            <person name="Ishii H."/>
            <person name="Satoh N."/>
            <person name="Nishiyama T."/>
            <person name="Hasebe M."/>
            <person name="Maruyama T."/>
            <person name="Minagawa J."/>
            <person name="Obokata J."/>
            <person name="Shigenobu S."/>
        </authorList>
    </citation>
    <scope>NUCLEOTIDE SEQUENCE [LARGE SCALE GENOMIC DNA]</scope>
</reference>
<dbReference type="SUPFAM" id="SSF50729">
    <property type="entry name" value="PH domain-like"/>
    <property type="match status" value="1"/>
</dbReference>
<feature type="compositionally biased region" description="Pro residues" evidence="1">
    <location>
        <begin position="1138"/>
        <end position="1149"/>
    </location>
</feature>
<accession>A0AAV4HE00</accession>
<feature type="compositionally biased region" description="Polar residues" evidence="1">
    <location>
        <begin position="1233"/>
        <end position="1243"/>
    </location>
</feature>